<feature type="compositionally biased region" description="Polar residues" evidence="3">
    <location>
        <begin position="178"/>
        <end position="188"/>
    </location>
</feature>
<feature type="domain" description="Transcription factor CBF/NF-Y/archaeal histone" evidence="4">
    <location>
        <begin position="63"/>
        <end position="122"/>
    </location>
</feature>
<dbReference type="Proteomes" id="UP001194468">
    <property type="component" value="Unassembled WGS sequence"/>
</dbReference>
<sequence>MATEHTDTQEQVIQAESTIQPDVDADGEATPHVDKEVDQTRNKRDGKKEAAAPRDREPGKSILPFSRVQRIIKADKELPMVAKDATLLISLATEEFIKRLSQACQRLAEGDKRATVQQKDVGKVALSYVVCCSSQFLLANIVRRVDEFLFLEEMIGSQESTGKRKPQKARVDGDATGDQDQLQPTLRNFIQKAGENEATGETTNIVTSEDGAMHAE</sequence>
<reference evidence="5" key="1">
    <citation type="submission" date="2019-10" db="EMBL/GenBank/DDBJ databases">
        <authorList>
            <consortium name="DOE Joint Genome Institute"/>
            <person name="Kuo A."/>
            <person name="Miyauchi S."/>
            <person name="Kiss E."/>
            <person name="Drula E."/>
            <person name="Kohler A."/>
            <person name="Sanchez-Garcia M."/>
            <person name="Andreopoulos B."/>
            <person name="Barry K.W."/>
            <person name="Bonito G."/>
            <person name="Buee M."/>
            <person name="Carver A."/>
            <person name="Chen C."/>
            <person name="Cichocki N."/>
            <person name="Clum A."/>
            <person name="Culley D."/>
            <person name="Crous P.W."/>
            <person name="Fauchery L."/>
            <person name="Girlanda M."/>
            <person name="Hayes R."/>
            <person name="Keri Z."/>
            <person name="LaButti K."/>
            <person name="Lipzen A."/>
            <person name="Lombard V."/>
            <person name="Magnuson J."/>
            <person name="Maillard F."/>
            <person name="Morin E."/>
            <person name="Murat C."/>
            <person name="Nolan M."/>
            <person name="Ohm R."/>
            <person name="Pangilinan J."/>
            <person name="Pereira M."/>
            <person name="Perotto S."/>
            <person name="Peter M."/>
            <person name="Riley R."/>
            <person name="Sitrit Y."/>
            <person name="Stielow B."/>
            <person name="Szollosi G."/>
            <person name="Zifcakova L."/>
            <person name="Stursova M."/>
            <person name="Spatafora J.W."/>
            <person name="Tedersoo L."/>
            <person name="Vaario L.-M."/>
            <person name="Yamada A."/>
            <person name="Yan M."/>
            <person name="Wang P."/>
            <person name="Xu J."/>
            <person name="Bruns T."/>
            <person name="Baldrian P."/>
            <person name="Vilgalys R."/>
            <person name="Henrissat B."/>
            <person name="Grigoriev I.V."/>
            <person name="Hibbett D."/>
            <person name="Nagy L.G."/>
            <person name="Martin F.M."/>
        </authorList>
    </citation>
    <scope>NUCLEOTIDE SEQUENCE</scope>
    <source>
        <strain evidence="5">BED1</strain>
    </source>
</reference>
<protein>
    <recommendedName>
        <fullName evidence="4">Transcription factor CBF/NF-Y/archaeal histone domain-containing protein</fullName>
    </recommendedName>
</protein>
<dbReference type="GO" id="GO:0005634">
    <property type="term" value="C:nucleus"/>
    <property type="evidence" value="ECO:0007669"/>
    <property type="project" value="UniProtKB-SubCell"/>
</dbReference>
<organism evidence="5 6">
    <name type="scientific">Boletus edulis BED1</name>
    <dbReference type="NCBI Taxonomy" id="1328754"/>
    <lineage>
        <taxon>Eukaryota</taxon>
        <taxon>Fungi</taxon>
        <taxon>Dikarya</taxon>
        <taxon>Basidiomycota</taxon>
        <taxon>Agaricomycotina</taxon>
        <taxon>Agaricomycetes</taxon>
        <taxon>Agaricomycetidae</taxon>
        <taxon>Boletales</taxon>
        <taxon>Boletineae</taxon>
        <taxon>Boletaceae</taxon>
        <taxon>Boletoideae</taxon>
        <taxon>Boletus</taxon>
    </lineage>
</organism>
<feature type="compositionally biased region" description="Polar residues" evidence="3">
    <location>
        <begin position="9"/>
        <end position="20"/>
    </location>
</feature>
<dbReference type="EMBL" id="WHUW01000011">
    <property type="protein sequence ID" value="KAF8440905.1"/>
    <property type="molecule type" value="Genomic_DNA"/>
</dbReference>
<evidence type="ECO:0000259" key="4">
    <source>
        <dbReference type="Pfam" id="PF00808"/>
    </source>
</evidence>
<dbReference type="PANTHER" id="PTHR10252">
    <property type="entry name" value="HISTONE-LIKE TRANSCRIPTION FACTOR CCAAT-RELATED"/>
    <property type="match status" value="1"/>
</dbReference>
<comment type="subcellular location">
    <subcellularLocation>
        <location evidence="1">Nucleus</location>
    </subcellularLocation>
</comment>
<evidence type="ECO:0000313" key="5">
    <source>
        <dbReference type="EMBL" id="KAF8440905.1"/>
    </source>
</evidence>
<dbReference type="PANTHER" id="PTHR10252:SF54">
    <property type="entry name" value="CHROMATIN ACCESSIBILITY COMPLEX PROTEIN 1"/>
    <property type="match status" value="1"/>
</dbReference>
<keyword evidence="2" id="KW-0539">Nucleus</keyword>
<evidence type="ECO:0000256" key="3">
    <source>
        <dbReference type="SAM" id="MobiDB-lite"/>
    </source>
</evidence>
<dbReference type="GO" id="GO:0046982">
    <property type="term" value="F:protein heterodimerization activity"/>
    <property type="evidence" value="ECO:0007669"/>
    <property type="project" value="InterPro"/>
</dbReference>
<evidence type="ECO:0000256" key="1">
    <source>
        <dbReference type="ARBA" id="ARBA00004123"/>
    </source>
</evidence>
<comment type="caution">
    <text evidence="5">The sequence shown here is derived from an EMBL/GenBank/DDBJ whole genome shotgun (WGS) entry which is preliminary data.</text>
</comment>
<name>A0AAD4BVP0_BOLED</name>
<accession>A0AAD4BVP0</accession>
<keyword evidence="6" id="KW-1185">Reference proteome</keyword>
<gene>
    <name evidence="5" type="ORF">L210DRAFT_3630376</name>
</gene>
<feature type="region of interest" description="Disordered" evidence="3">
    <location>
        <begin position="1"/>
        <end position="59"/>
    </location>
</feature>
<dbReference type="Pfam" id="PF00808">
    <property type="entry name" value="CBFD_NFYB_HMF"/>
    <property type="match status" value="1"/>
</dbReference>
<proteinExistence type="predicted"/>
<evidence type="ECO:0000313" key="6">
    <source>
        <dbReference type="Proteomes" id="UP001194468"/>
    </source>
</evidence>
<reference evidence="5" key="2">
    <citation type="journal article" date="2020" name="Nat. Commun.">
        <title>Large-scale genome sequencing of mycorrhizal fungi provides insights into the early evolution of symbiotic traits.</title>
        <authorList>
            <person name="Miyauchi S."/>
            <person name="Kiss E."/>
            <person name="Kuo A."/>
            <person name="Drula E."/>
            <person name="Kohler A."/>
            <person name="Sanchez-Garcia M."/>
            <person name="Morin E."/>
            <person name="Andreopoulos B."/>
            <person name="Barry K.W."/>
            <person name="Bonito G."/>
            <person name="Buee M."/>
            <person name="Carver A."/>
            <person name="Chen C."/>
            <person name="Cichocki N."/>
            <person name="Clum A."/>
            <person name="Culley D."/>
            <person name="Crous P.W."/>
            <person name="Fauchery L."/>
            <person name="Girlanda M."/>
            <person name="Hayes R.D."/>
            <person name="Keri Z."/>
            <person name="LaButti K."/>
            <person name="Lipzen A."/>
            <person name="Lombard V."/>
            <person name="Magnuson J."/>
            <person name="Maillard F."/>
            <person name="Murat C."/>
            <person name="Nolan M."/>
            <person name="Ohm R.A."/>
            <person name="Pangilinan J."/>
            <person name="Pereira M.F."/>
            <person name="Perotto S."/>
            <person name="Peter M."/>
            <person name="Pfister S."/>
            <person name="Riley R."/>
            <person name="Sitrit Y."/>
            <person name="Stielow J.B."/>
            <person name="Szollosi G."/>
            <person name="Zifcakova L."/>
            <person name="Stursova M."/>
            <person name="Spatafora J.W."/>
            <person name="Tedersoo L."/>
            <person name="Vaario L.M."/>
            <person name="Yamada A."/>
            <person name="Yan M."/>
            <person name="Wang P."/>
            <person name="Xu J."/>
            <person name="Bruns T."/>
            <person name="Baldrian P."/>
            <person name="Vilgalys R."/>
            <person name="Dunand C."/>
            <person name="Henrissat B."/>
            <person name="Grigoriev I.V."/>
            <person name="Hibbett D."/>
            <person name="Nagy L.G."/>
            <person name="Martin F.M."/>
        </authorList>
    </citation>
    <scope>NUCLEOTIDE SEQUENCE</scope>
    <source>
        <strain evidence="5">BED1</strain>
    </source>
</reference>
<evidence type="ECO:0000256" key="2">
    <source>
        <dbReference type="ARBA" id="ARBA00023242"/>
    </source>
</evidence>
<feature type="compositionally biased region" description="Basic and acidic residues" evidence="3">
    <location>
        <begin position="29"/>
        <end position="59"/>
    </location>
</feature>
<dbReference type="AlphaFoldDB" id="A0AAD4BVP0"/>
<dbReference type="InterPro" id="IPR003958">
    <property type="entry name" value="CBFA_NFYB_domain"/>
</dbReference>
<dbReference type="Gene3D" id="1.10.20.10">
    <property type="entry name" value="Histone, subunit A"/>
    <property type="match status" value="1"/>
</dbReference>
<dbReference type="CDD" id="cd23645">
    <property type="entry name" value="HFD_Dpb3-like"/>
    <property type="match status" value="1"/>
</dbReference>
<feature type="region of interest" description="Disordered" evidence="3">
    <location>
        <begin position="159"/>
        <end position="216"/>
    </location>
</feature>
<dbReference type="InterPro" id="IPR050568">
    <property type="entry name" value="Transcr_DNA_Rep_Reg"/>
</dbReference>
<dbReference type="SUPFAM" id="SSF47113">
    <property type="entry name" value="Histone-fold"/>
    <property type="match status" value="1"/>
</dbReference>
<dbReference type="InterPro" id="IPR009072">
    <property type="entry name" value="Histone-fold"/>
</dbReference>